<proteinExistence type="predicted"/>
<accession>A0A3S0Z9Y6</accession>
<dbReference type="InterPro" id="IPR006652">
    <property type="entry name" value="Kelch_1"/>
</dbReference>
<evidence type="ECO:0000256" key="2">
    <source>
        <dbReference type="ARBA" id="ARBA00022737"/>
    </source>
</evidence>
<dbReference type="SUPFAM" id="SSF54695">
    <property type="entry name" value="POZ domain"/>
    <property type="match status" value="1"/>
</dbReference>
<dbReference type="SMART" id="SM00225">
    <property type="entry name" value="BTB"/>
    <property type="match status" value="1"/>
</dbReference>
<dbReference type="PIRSF" id="PIRSF037037">
    <property type="entry name" value="Kelch-like_protein_gigaxonin"/>
    <property type="match status" value="1"/>
</dbReference>
<name>A0A3S0Z9Y6_ELYCH</name>
<feature type="compositionally biased region" description="Polar residues" evidence="3">
    <location>
        <begin position="1"/>
        <end position="12"/>
    </location>
</feature>
<dbReference type="STRING" id="188477.A0A3S0Z9Y6"/>
<dbReference type="PROSITE" id="PS50097">
    <property type="entry name" value="BTB"/>
    <property type="match status" value="1"/>
</dbReference>
<organism evidence="5 6">
    <name type="scientific">Elysia chlorotica</name>
    <name type="common">Eastern emerald elysia</name>
    <name type="synonym">Sea slug</name>
    <dbReference type="NCBI Taxonomy" id="188477"/>
    <lineage>
        <taxon>Eukaryota</taxon>
        <taxon>Metazoa</taxon>
        <taxon>Spiralia</taxon>
        <taxon>Lophotrochozoa</taxon>
        <taxon>Mollusca</taxon>
        <taxon>Gastropoda</taxon>
        <taxon>Heterobranchia</taxon>
        <taxon>Euthyneura</taxon>
        <taxon>Panpulmonata</taxon>
        <taxon>Sacoglossa</taxon>
        <taxon>Placobranchoidea</taxon>
        <taxon>Plakobranchidae</taxon>
        <taxon>Elysia</taxon>
    </lineage>
</organism>
<evidence type="ECO:0000259" key="4">
    <source>
        <dbReference type="PROSITE" id="PS50097"/>
    </source>
</evidence>
<dbReference type="Pfam" id="PF00651">
    <property type="entry name" value="BTB"/>
    <property type="match status" value="1"/>
</dbReference>
<dbReference type="Pfam" id="PF01344">
    <property type="entry name" value="Kelch_1"/>
    <property type="match status" value="1"/>
</dbReference>
<dbReference type="InterPro" id="IPR017096">
    <property type="entry name" value="BTB-kelch_protein"/>
</dbReference>
<feature type="compositionally biased region" description="Low complexity" evidence="3">
    <location>
        <begin position="580"/>
        <end position="597"/>
    </location>
</feature>
<evidence type="ECO:0000313" key="6">
    <source>
        <dbReference type="Proteomes" id="UP000271974"/>
    </source>
</evidence>
<dbReference type="InterPro" id="IPR011333">
    <property type="entry name" value="SKP1/BTB/POZ_sf"/>
</dbReference>
<dbReference type="SMART" id="SM00612">
    <property type="entry name" value="Kelch"/>
    <property type="match status" value="5"/>
</dbReference>
<feature type="region of interest" description="Disordered" evidence="3">
    <location>
        <begin position="1"/>
        <end position="22"/>
    </location>
</feature>
<keyword evidence="1" id="KW-0880">Kelch repeat</keyword>
<dbReference type="InterPro" id="IPR015915">
    <property type="entry name" value="Kelch-typ_b-propeller"/>
</dbReference>
<dbReference type="InterPro" id="IPR011705">
    <property type="entry name" value="BACK"/>
</dbReference>
<dbReference type="Pfam" id="PF24681">
    <property type="entry name" value="Kelch_KLHDC2_KLHL20_DRC7"/>
    <property type="match status" value="1"/>
</dbReference>
<dbReference type="FunFam" id="1.25.40.420:FF:000001">
    <property type="entry name" value="Kelch-like family member 12"/>
    <property type="match status" value="1"/>
</dbReference>
<dbReference type="SUPFAM" id="SSF117281">
    <property type="entry name" value="Kelch motif"/>
    <property type="match status" value="1"/>
</dbReference>
<dbReference type="PANTHER" id="PTHR45632">
    <property type="entry name" value="LD33804P"/>
    <property type="match status" value="1"/>
</dbReference>
<dbReference type="AlphaFoldDB" id="A0A3S0Z9Y6"/>
<reference evidence="5 6" key="1">
    <citation type="submission" date="2019-01" db="EMBL/GenBank/DDBJ databases">
        <title>A draft genome assembly of the solar-powered sea slug Elysia chlorotica.</title>
        <authorList>
            <person name="Cai H."/>
            <person name="Li Q."/>
            <person name="Fang X."/>
            <person name="Li J."/>
            <person name="Curtis N.E."/>
            <person name="Altenburger A."/>
            <person name="Shibata T."/>
            <person name="Feng M."/>
            <person name="Maeda T."/>
            <person name="Schwartz J.A."/>
            <person name="Shigenobu S."/>
            <person name="Lundholm N."/>
            <person name="Nishiyama T."/>
            <person name="Yang H."/>
            <person name="Hasebe M."/>
            <person name="Li S."/>
            <person name="Pierce S.K."/>
            <person name="Wang J."/>
        </authorList>
    </citation>
    <scope>NUCLEOTIDE SEQUENCE [LARGE SCALE GENOMIC DNA]</scope>
    <source>
        <strain evidence="5">EC2010</strain>
        <tissue evidence="5">Whole organism of an adult</tissue>
    </source>
</reference>
<dbReference type="Pfam" id="PF07707">
    <property type="entry name" value="BACK"/>
    <property type="match status" value="1"/>
</dbReference>
<comment type="caution">
    <text evidence="5">The sequence shown here is derived from an EMBL/GenBank/DDBJ whole genome shotgun (WGS) entry which is preliminary data.</text>
</comment>
<keyword evidence="6" id="KW-1185">Reference proteome</keyword>
<feature type="domain" description="BTB" evidence="4">
    <location>
        <begin position="45"/>
        <end position="112"/>
    </location>
</feature>
<evidence type="ECO:0000256" key="3">
    <source>
        <dbReference type="SAM" id="MobiDB-lite"/>
    </source>
</evidence>
<feature type="region of interest" description="Disordered" evidence="3">
    <location>
        <begin position="580"/>
        <end position="606"/>
    </location>
</feature>
<dbReference type="Gene3D" id="2.120.10.80">
    <property type="entry name" value="Kelch-type beta propeller"/>
    <property type="match status" value="1"/>
</dbReference>
<dbReference type="PANTHER" id="PTHR45632:SF3">
    <property type="entry name" value="KELCH-LIKE PROTEIN 32"/>
    <property type="match status" value="1"/>
</dbReference>
<dbReference type="Proteomes" id="UP000271974">
    <property type="component" value="Unassembled WGS sequence"/>
</dbReference>
<dbReference type="SMART" id="SM00875">
    <property type="entry name" value="BACK"/>
    <property type="match status" value="1"/>
</dbReference>
<dbReference type="InterPro" id="IPR000210">
    <property type="entry name" value="BTB/POZ_dom"/>
</dbReference>
<evidence type="ECO:0000256" key="1">
    <source>
        <dbReference type="ARBA" id="ARBA00022441"/>
    </source>
</evidence>
<protein>
    <recommendedName>
        <fullName evidence="4">BTB domain-containing protein</fullName>
    </recommendedName>
</protein>
<keyword evidence="2" id="KW-0677">Repeat</keyword>
<sequence length="606" mass="68556">MEDTALTCSSGSGDAKESKCKLSSPEHRDQLIANLDRMRLDSSYSDVVIIIDDYKFPCHKVILAGGSPYFKSMFASGMEESRKRDIEMKQIDPVIFGLVIHFIYTGNVEMTASIVHELFVQAQLFQIFQLVELCVKYLEKSMNESTCLAAMTLAEAHGHNAMYDFALQYACIHFDTVKHDEDFVKLSEDSVIDLLKDRRLNCNTEEEVYEAAVKWLDSDMEHRKSFRYKVLSCIKFPHISQCYLVDTVIKAGHLNDDQRGRELLDEAVLYHTVPSRRHMLPSYQVTPRYTYPFYECAILLGGRLLDGLSNDVECYRSDLQEFSRLRELPFKKRNEFAACAVGDEIFVSGGLRSSEFWKYDPTFDTWLRGAHMLVARRRHAMAVVDHAIYVLGGFDEVTVLDSIEKWDRKSNKWEEAGTLTIAVENMGFVAFGKFIYLLGGKNSEEIVTNTVQCFDTGTFCCTVLHKSLPVQDMCLSACVLDSAIYVVGLEGFFRYIPAQDEWELLPDMNLPRDFVSLAVLDQKLFAFGGRRRGAKDNLYSDAIEIYDPKTNSWDTAGNMPVRMYSYGCVRVLLSQQRGGAVPPNNNGGAVATAPTTGGNSGHMRNL</sequence>
<evidence type="ECO:0000313" key="5">
    <source>
        <dbReference type="EMBL" id="RUS72917.1"/>
    </source>
</evidence>
<gene>
    <name evidence="5" type="ORF">EGW08_019313</name>
</gene>
<dbReference type="OrthoDB" id="19132at2759"/>
<dbReference type="Gene3D" id="3.30.710.10">
    <property type="entry name" value="Potassium Channel Kv1.1, Chain A"/>
    <property type="match status" value="1"/>
</dbReference>
<dbReference type="EMBL" id="RQTK01001000">
    <property type="protein sequence ID" value="RUS72917.1"/>
    <property type="molecule type" value="Genomic_DNA"/>
</dbReference>
<dbReference type="Gene3D" id="1.25.40.420">
    <property type="match status" value="1"/>
</dbReference>